<dbReference type="CDD" id="cd03046">
    <property type="entry name" value="GST_N_GTT1_like"/>
    <property type="match status" value="1"/>
</dbReference>
<dbReference type="SUPFAM" id="SSF52833">
    <property type="entry name" value="Thioredoxin-like"/>
    <property type="match status" value="1"/>
</dbReference>
<dbReference type="InterPro" id="IPR004046">
    <property type="entry name" value="GST_C"/>
</dbReference>
<gene>
    <name evidence="3" type="ORF">METBISCDRAFT_29913</name>
</gene>
<feature type="domain" description="GST N-terminal" evidence="2">
    <location>
        <begin position="5"/>
        <end position="93"/>
    </location>
</feature>
<proteinExistence type="inferred from homology"/>
<dbReference type="InterPro" id="IPR040079">
    <property type="entry name" value="Glutathione_S-Trfase"/>
</dbReference>
<dbReference type="SUPFAM" id="SSF47616">
    <property type="entry name" value="GST C-terminal domain-like"/>
    <property type="match status" value="1"/>
</dbReference>
<dbReference type="Gene3D" id="3.40.30.10">
    <property type="entry name" value="Glutaredoxin"/>
    <property type="match status" value="1"/>
</dbReference>
<evidence type="ECO:0000313" key="4">
    <source>
        <dbReference type="Proteomes" id="UP000268321"/>
    </source>
</evidence>
<comment type="similarity">
    <text evidence="1">Belongs to the GST superfamily.</text>
</comment>
<name>A0A4V1J3F9_9ASCO</name>
<evidence type="ECO:0000313" key="3">
    <source>
        <dbReference type="EMBL" id="RKP31919.1"/>
    </source>
</evidence>
<evidence type="ECO:0000259" key="2">
    <source>
        <dbReference type="PROSITE" id="PS50404"/>
    </source>
</evidence>
<accession>A0A4V1J3F9</accession>
<dbReference type="PROSITE" id="PS50404">
    <property type="entry name" value="GST_NTER"/>
    <property type="match status" value="1"/>
</dbReference>
<evidence type="ECO:0000256" key="1">
    <source>
        <dbReference type="ARBA" id="ARBA00007409"/>
    </source>
</evidence>
<dbReference type="EMBL" id="ML004436">
    <property type="protein sequence ID" value="RKP31919.1"/>
    <property type="molecule type" value="Genomic_DNA"/>
</dbReference>
<dbReference type="PANTHER" id="PTHR44051:SF9">
    <property type="entry name" value="GLUTATHIONE S-TRANSFERASE 1"/>
    <property type="match status" value="1"/>
</dbReference>
<dbReference type="InterPro" id="IPR036282">
    <property type="entry name" value="Glutathione-S-Trfase_C_sf"/>
</dbReference>
<dbReference type="SFLD" id="SFLDS00019">
    <property type="entry name" value="Glutathione_Transferase_(cytos"/>
    <property type="match status" value="1"/>
</dbReference>
<dbReference type="Pfam" id="PF13409">
    <property type="entry name" value="GST_N_2"/>
    <property type="match status" value="1"/>
</dbReference>
<dbReference type="InterPro" id="IPR036249">
    <property type="entry name" value="Thioredoxin-like_sf"/>
</dbReference>
<dbReference type="Pfam" id="PF14497">
    <property type="entry name" value="GST_C_3"/>
    <property type="match status" value="1"/>
</dbReference>
<organism evidence="3 4">
    <name type="scientific">Metschnikowia bicuspidata</name>
    <dbReference type="NCBI Taxonomy" id="27322"/>
    <lineage>
        <taxon>Eukaryota</taxon>
        <taxon>Fungi</taxon>
        <taxon>Dikarya</taxon>
        <taxon>Ascomycota</taxon>
        <taxon>Saccharomycotina</taxon>
        <taxon>Pichiomycetes</taxon>
        <taxon>Metschnikowiaceae</taxon>
        <taxon>Metschnikowia</taxon>
    </lineage>
</organism>
<dbReference type="PANTHER" id="PTHR44051">
    <property type="entry name" value="GLUTATHIONE S-TRANSFERASE-RELATED"/>
    <property type="match status" value="1"/>
</dbReference>
<dbReference type="AlphaFoldDB" id="A0A4V1J3F9"/>
<keyword evidence="4" id="KW-1185">Reference proteome</keyword>
<dbReference type="Proteomes" id="UP000268321">
    <property type="component" value="Unassembled WGS sequence"/>
</dbReference>
<dbReference type="InterPro" id="IPR004045">
    <property type="entry name" value="Glutathione_S-Trfase_N"/>
</dbReference>
<sequence length="235" mass="27077">MHLPKDKFTLYFLDESRSLRVMWMLEILGVDYEIDIHLRHPETLRGPSELFQVHPLGKAPVLDIKFAENSPDVRMAKSGLIMQYLLKHYDPNNILNPQSEQERLMGTLQPILMSILINNYAKRIAPLGLKSMAKLLSKGLNYGYYKPEFDLNLRFLEKQLRDNSTGYFVGAKPTAADIILSIPVYENVFDNELGVKECTGETELYKKSPQLAAWCDKRLSDVTHKRVDEMCRAKK</sequence>
<dbReference type="Gene3D" id="1.20.1050.10">
    <property type="match status" value="1"/>
</dbReference>
<dbReference type="OrthoDB" id="2098326at2759"/>
<protein>
    <recommendedName>
        <fullName evidence="2">GST N-terminal domain-containing protein</fullName>
    </recommendedName>
</protein>
<reference evidence="4" key="1">
    <citation type="journal article" date="2018" name="Nat. Microbiol.">
        <title>Leveraging single-cell genomics to expand the fungal tree of life.</title>
        <authorList>
            <person name="Ahrendt S.R."/>
            <person name="Quandt C.A."/>
            <person name="Ciobanu D."/>
            <person name="Clum A."/>
            <person name="Salamov A."/>
            <person name="Andreopoulos B."/>
            <person name="Cheng J.F."/>
            <person name="Woyke T."/>
            <person name="Pelin A."/>
            <person name="Henrissat B."/>
            <person name="Reynolds N.K."/>
            <person name="Benny G.L."/>
            <person name="Smith M.E."/>
            <person name="James T.Y."/>
            <person name="Grigoriev I.V."/>
        </authorList>
    </citation>
    <scope>NUCLEOTIDE SEQUENCE [LARGE SCALE GENOMIC DNA]</scope>
    <source>
        <strain evidence="4">Baker2002</strain>
    </source>
</reference>